<evidence type="ECO:0000256" key="9">
    <source>
        <dbReference type="ARBA" id="ARBA00022989"/>
    </source>
</evidence>
<name>A0ABX0PCP6_9BURK</name>
<protein>
    <recommendedName>
        <fullName evidence="3">histidine kinase</fullName>
        <ecNumber evidence="3">2.7.13.3</ecNumber>
    </recommendedName>
</protein>
<feature type="transmembrane region" description="Helical" evidence="14">
    <location>
        <begin position="227"/>
        <end position="247"/>
    </location>
</feature>
<evidence type="ECO:0000256" key="4">
    <source>
        <dbReference type="ARBA" id="ARBA00022475"/>
    </source>
</evidence>
<dbReference type="CDD" id="cd17546">
    <property type="entry name" value="REC_hyHK_CKI1_RcsC-like"/>
    <property type="match status" value="2"/>
</dbReference>
<keyword evidence="11 14" id="KW-0472">Membrane</keyword>
<feature type="domain" description="Histidine kinase" evidence="16">
    <location>
        <begin position="427"/>
        <end position="648"/>
    </location>
</feature>
<reference evidence="19 20" key="1">
    <citation type="submission" date="2020-03" db="EMBL/GenBank/DDBJ databases">
        <title>Genome sequence of strain Massilia sp. TW-1.</title>
        <authorList>
            <person name="Chaudhary D.K."/>
        </authorList>
    </citation>
    <scope>NUCLEOTIDE SEQUENCE [LARGE SCALE GENOMIC DNA]</scope>
    <source>
        <strain evidence="19 20">TW-1</strain>
    </source>
</reference>
<dbReference type="Pfam" id="PF01627">
    <property type="entry name" value="Hpt"/>
    <property type="match status" value="1"/>
</dbReference>
<dbReference type="Gene3D" id="3.40.50.2300">
    <property type="match status" value="2"/>
</dbReference>
<keyword evidence="8" id="KW-0067">ATP-binding</keyword>
<evidence type="ECO:0000256" key="3">
    <source>
        <dbReference type="ARBA" id="ARBA00012438"/>
    </source>
</evidence>
<dbReference type="InterPro" id="IPR003594">
    <property type="entry name" value="HATPase_dom"/>
</dbReference>
<dbReference type="Gene3D" id="1.10.287.130">
    <property type="match status" value="1"/>
</dbReference>
<comment type="caution">
    <text evidence="19">The sequence shown here is derived from an EMBL/GenBank/DDBJ whole genome shotgun (WGS) entry which is preliminary data.</text>
</comment>
<dbReference type="InterPro" id="IPR036641">
    <property type="entry name" value="HPT_dom_sf"/>
</dbReference>
<feature type="domain" description="HPt" evidence="18">
    <location>
        <begin position="985"/>
        <end position="1082"/>
    </location>
</feature>
<dbReference type="SUPFAM" id="SSF47226">
    <property type="entry name" value="Histidine-containing phosphotransfer domain, HPT domain"/>
    <property type="match status" value="1"/>
</dbReference>
<dbReference type="InterPro" id="IPR003661">
    <property type="entry name" value="HisK_dim/P_dom"/>
</dbReference>
<dbReference type="CDD" id="cd00082">
    <property type="entry name" value="HisKA"/>
    <property type="match status" value="1"/>
</dbReference>
<keyword evidence="4" id="KW-1003">Cell membrane</keyword>
<evidence type="ECO:0000256" key="5">
    <source>
        <dbReference type="ARBA" id="ARBA00022553"/>
    </source>
</evidence>
<dbReference type="SUPFAM" id="SSF55874">
    <property type="entry name" value="ATPase domain of HSP90 chaperone/DNA topoisomerase II/histidine kinase"/>
    <property type="match status" value="1"/>
</dbReference>
<feature type="transmembrane region" description="Helical" evidence="14">
    <location>
        <begin position="259"/>
        <end position="279"/>
    </location>
</feature>
<evidence type="ECO:0000256" key="2">
    <source>
        <dbReference type="ARBA" id="ARBA00004651"/>
    </source>
</evidence>
<dbReference type="InterPro" id="IPR011623">
    <property type="entry name" value="7TMR_DISM_rcpt_extracell_dom1"/>
</dbReference>
<dbReference type="Pfam" id="PF00512">
    <property type="entry name" value="HisKA"/>
    <property type="match status" value="1"/>
</dbReference>
<keyword evidence="7" id="KW-0547">Nucleotide-binding</keyword>
<keyword evidence="10" id="KW-0902">Two-component regulatory system</keyword>
<dbReference type="PANTHER" id="PTHR45339:SF1">
    <property type="entry name" value="HYBRID SIGNAL TRANSDUCTION HISTIDINE KINASE J"/>
    <property type="match status" value="1"/>
</dbReference>
<organism evidence="19 20">
    <name type="scientific">Telluria antibiotica</name>
    <dbReference type="NCBI Taxonomy" id="2717319"/>
    <lineage>
        <taxon>Bacteria</taxon>
        <taxon>Pseudomonadati</taxon>
        <taxon>Pseudomonadota</taxon>
        <taxon>Betaproteobacteria</taxon>
        <taxon>Burkholderiales</taxon>
        <taxon>Oxalobacteraceae</taxon>
        <taxon>Telluria group</taxon>
        <taxon>Telluria</taxon>
    </lineage>
</organism>
<evidence type="ECO:0000256" key="14">
    <source>
        <dbReference type="SAM" id="Phobius"/>
    </source>
</evidence>
<evidence type="ECO:0000256" key="13">
    <source>
        <dbReference type="PROSITE-ProRule" id="PRU00169"/>
    </source>
</evidence>
<evidence type="ECO:0000256" key="15">
    <source>
        <dbReference type="SAM" id="SignalP"/>
    </source>
</evidence>
<comment type="subcellular location">
    <subcellularLocation>
        <location evidence="2">Cell membrane</location>
        <topology evidence="2">Multi-pass membrane protein</topology>
    </subcellularLocation>
</comment>
<dbReference type="SUPFAM" id="SSF52172">
    <property type="entry name" value="CheY-like"/>
    <property type="match status" value="2"/>
</dbReference>
<evidence type="ECO:0000259" key="18">
    <source>
        <dbReference type="PROSITE" id="PS50894"/>
    </source>
</evidence>
<sequence>MVALPFSLFPRGLRLLALALLFTLSSLAGMARAAPGPLMLDDATAHIEAWPAVSLLRDPDGRLDAATVAAAPDRFAAPQGAYATLGMEKGVVWVRIPVRTAPDANGAWALKVDFGLLNRVDLYLVRDGRIERHALAGSERTLARGPDALGGPVPSFALRLAPDASYDVLLRVETNGPKILPIGFEKPGAFYQAALHDRLVQGILTGLFLCLLLYSLAQWINLREILFAKYALLIGGLAMYNIAWWGLGAEYLWGASGWATVHATGIISLMTACGGYLFVGEALTRPGVDRVFPRLMRTGAVLCVLAATAFGFDLIHDAALVAIIGSLGIMPMLLGLPGAFNRARRGDTVGIYFLVGWAASFVSSAIQAQVIKGGLDATYWTLNSTQFGGTFDMLVFMRILGLRTKSIQDAMLRAEAATRMKSEFLANMSHEIRTPMNAIIGMSRLALMADPNPKQRNYLGKILGAGEHLLGIINDILDFSKIEAGRMTLEVVPFDLDDMLEHLASLAAIKTDARRVELVFCVPRGVPGRLVGDPLRLGQVLINLTNNAVKFTEDGEIVVAVDVVERAAGRVVLRFSVSDTGIGMDADQLARLFQSFTQADNSITRKYGGTGLGLSISKQLVELMGGTITVTSTPGVGSRFTFTVPLGIADAAAEAAPAPGSQLQRMRVMVVDDSPGARNALVEMLDGFGIQADAVASGEESLARLAQAVSEDAPYQVVLMDYMMPGWDGVETIRRIRADARFTAPPAILMVSACTREGVLQQEGDLPLSGFLTKPVGPALLYDSLLQVLRPDLAAPATGAGSQTPAGRQSDADRLAGARILLVDDNANNREVALDFLALARMHVDAAASGQEAVRMAQSGDYDLVLMDIQMHEMDGFTATRAIRALPGCATLPVVAMTAHAMAGDRERSLAAGMNDHVVKPIDPDVLLRTLVKWIDPRRLEGRAVPAPAPMPAAAAAPALAIATPALPVVRGVDWRRALANAGGQHQRLRRRVAGFLQEYATAPQLMRDALAHGDYAPLQSLAHNLKSGAAYIGAVQLASLADTLEHDLRSGRAERVSVLAPDLIVALDSVLSGLARIDAAQAPPVSGLDAGALLARLRGFLETDDARAEDALAELQAALPDARHAVPLAAIRAAVDEIEYKRALVHLDVLERAVDTQAEAAS</sequence>
<dbReference type="Pfam" id="PF07696">
    <property type="entry name" value="7TMR-DISMED2"/>
    <property type="match status" value="1"/>
</dbReference>
<feature type="transmembrane region" description="Helical" evidence="14">
    <location>
        <begin position="349"/>
        <end position="366"/>
    </location>
</feature>
<evidence type="ECO:0000313" key="19">
    <source>
        <dbReference type="EMBL" id="NIA55132.1"/>
    </source>
</evidence>
<evidence type="ECO:0000256" key="1">
    <source>
        <dbReference type="ARBA" id="ARBA00000085"/>
    </source>
</evidence>
<dbReference type="SMART" id="SM00388">
    <property type="entry name" value="HisKA"/>
    <property type="match status" value="1"/>
</dbReference>
<evidence type="ECO:0000259" key="16">
    <source>
        <dbReference type="PROSITE" id="PS50109"/>
    </source>
</evidence>
<keyword evidence="9 14" id="KW-1133">Transmembrane helix</keyword>
<dbReference type="PRINTS" id="PR00344">
    <property type="entry name" value="BCTRLSENSOR"/>
</dbReference>
<dbReference type="InterPro" id="IPR004358">
    <property type="entry name" value="Sig_transdc_His_kin-like_C"/>
</dbReference>
<dbReference type="Gene3D" id="2.60.40.2380">
    <property type="match status" value="1"/>
</dbReference>
<feature type="transmembrane region" description="Helical" evidence="14">
    <location>
        <begin position="318"/>
        <end position="337"/>
    </location>
</feature>
<feature type="modified residue" description="4-aspartylphosphate" evidence="13">
    <location>
        <position position="868"/>
    </location>
</feature>
<evidence type="ECO:0000256" key="8">
    <source>
        <dbReference type="ARBA" id="ARBA00022840"/>
    </source>
</evidence>
<feature type="transmembrane region" description="Helical" evidence="14">
    <location>
        <begin position="199"/>
        <end position="220"/>
    </location>
</feature>
<dbReference type="SMART" id="SM00448">
    <property type="entry name" value="REC"/>
    <property type="match status" value="2"/>
</dbReference>
<evidence type="ECO:0000256" key="10">
    <source>
        <dbReference type="ARBA" id="ARBA00023012"/>
    </source>
</evidence>
<keyword evidence="6 14" id="KW-0812">Transmembrane</keyword>
<dbReference type="InterPro" id="IPR005467">
    <property type="entry name" value="His_kinase_dom"/>
</dbReference>
<proteinExistence type="predicted"/>
<comment type="catalytic activity">
    <reaction evidence="1">
        <text>ATP + protein L-histidine = ADP + protein N-phospho-L-histidine.</text>
        <dbReference type="EC" id="2.7.13.3"/>
    </reaction>
</comment>
<dbReference type="Gene3D" id="1.20.120.160">
    <property type="entry name" value="HPT domain"/>
    <property type="match status" value="1"/>
</dbReference>
<keyword evidence="20" id="KW-1185">Reference proteome</keyword>
<dbReference type="PANTHER" id="PTHR45339">
    <property type="entry name" value="HYBRID SIGNAL TRANSDUCTION HISTIDINE KINASE J"/>
    <property type="match status" value="1"/>
</dbReference>
<dbReference type="InterPro" id="IPR011622">
    <property type="entry name" value="7TMR_DISM_rcpt_extracell_dom2"/>
</dbReference>
<accession>A0ABX0PCP6</accession>
<feature type="transmembrane region" description="Helical" evidence="14">
    <location>
        <begin position="291"/>
        <end position="312"/>
    </location>
</feature>
<evidence type="ECO:0000313" key="20">
    <source>
        <dbReference type="Proteomes" id="UP000716322"/>
    </source>
</evidence>
<dbReference type="InterPro" id="IPR036890">
    <property type="entry name" value="HATPase_C_sf"/>
</dbReference>
<dbReference type="EMBL" id="JAAQOM010000009">
    <property type="protein sequence ID" value="NIA55132.1"/>
    <property type="molecule type" value="Genomic_DNA"/>
</dbReference>
<feature type="modified residue" description="Phosphohistidine" evidence="12">
    <location>
        <position position="1024"/>
    </location>
</feature>
<dbReference type="Pfam" id="PF07695">
    <property type="entry name" value="7TMR-DISM_7TM"/>
    <property type="match status" value="1"/>
</dbReference>
<feature type="signal peptide" evidence="15">
    <location>
        <begin position="1"/>
        <end position="33"/>
    </location>
</feature>
<dbReference type="InterPro" id="IPR008207">
    <property type="entry name" value="Sig_transdc_His_kin_Hpt_dom"/>
</dbReference>
<dbReference type="PROSITE" id="PS50110">
    <property type="entry name" value="RESPONSE_REGULATORY"/>
    <property type="match status" value="2"/>
</dbReference>
<dbReference type="InterPro" id="IPR036097">
    <property type="entry name" value="HisK_dim/P_sf"/>
</dbReference>
<dbReference type="Pfam" id="PF00072">
    <property type="entry name" value="Response_reg"/>
    <property type="match status" value="2"/>
</dbReference>
<evidence type="ECO:0000256" key="12">
    <source>
        <dbReference type="PROSITE-ProRule" id="PRU00110"/>
    </source>
</evidence>
<feature type="domain" description="Response regulatory" evidence="17">
    <location>
        <begin position="819"/>
        <end position="935"/>
    </location>
</feature>
<dbReference type="PROSITE" id="PS50109">
    <property type="entry name" value="HIS_KIN"/>
    <property type="match status" value="1"/>
</dbReference>
<gene>
    <name evidence="19" type="ORF">HAV22_15960</name>
</gene>
<dbReference type="SMART" id="SM00387">
    <property type="entry name" value="HATPase_c"/>
    <property type="match status" value="1"/>
</dbReference>
<evidence type="ECO:0000256" key="7">
    <source>
        <dbReference type="ARBA" id="ARBA00022741"/>
    </source>
</evidence>
<dbReference type="Gene3D" id="3.30.565.10">
    <property type="entry name" value="Histidine kinase-like ATPase, C-terminal domain"/>
    <property type="match status" value="1"/>
</dbReference>
<feature type="modified residue" description="4-aspartylphosphate" evidence="13">
    <location>
        <position position="721"/>
    </location>
</feature>
<dbReference type="SUPFAM" id="SSF47384">
    <property type="entry name" value="Homodimeric domain of signal transducing histidine kinase"/>
    <property type="match status" value="1"/>
</dbReference>
<dbReference type="InterPro" id="IPR001789">
    <property type="entry name" value="Sig_transdc_resp-reg_receiver"/>
</dbReference>
<feature type="domain" description="Response regulatory" evidence="17">
    <location>
        <begin position="667"/>
        <end position="789"/>
    </location>
</feature>
<evidence type="ECO:0000259" key="17">
    <source>
        <dbReference type="PROSITE" id="PS50110"/>
    </source>
</evidence>
<dbReference type="Proteomes" id="UP000716322">
    <property type="component" value="Unassembled WGS sequence"/>
</dbReference>
<dbReference type="RefSeq" id="WP_166860219.1">
    <property type="nucleotide sequence ID" value="NZ_JAAQOM010000009.1"/>
</dbReference>
<dbReference type="Pfam" id="PF02518">
    <property type="entry name" value="HATPase_c"/>
    <property type="match status" value="1"/>
</dbReference>
<evidence type="ECO:0000256" key="6">
    <source>
        <dbReference type="ARBA" id="ARBA00022692"/>
    </source>
</evidence>
<dbReference type="CDD" id="cd16922">
    <property type="entry name" value="HATPase_EvgS-ArcB-TorS-like"/>
    <property type="match status" value="1"/>
</dbReference>
<evidence type="ECO:0000256" key="11">
    <source>
        <dbReference type="ARBA" id="ARBA00023136"/>
    </source>
</evidence>
<feature type="chain" id="PRO_5046284889" description="histidine kinase" evidence="15">
    <location>
        <begin position="34"/>
        <end position="1163"/>
    </location>
</feature>
<dbReference type="InterPro" id="IPR011006">
    <property type="entry name" value="CheY-like_superfamily"/>
</dbReference>
<dbReference type="EC" id="2.7.13.3" evidence="3"/>
<dbReference type="PROSITE" id="PS50894">
    <property type="entry name" value="HPT"/>
    <property type="match status" value="1"/>
</dbReference>
<keyword evidence="5 13" id="KW-0597">Phosphoprotein</keyword>
<keyword evidence="15" id="KW-0732">Signal</keyword>